<sequence>MATETKKQLHVVVLPWLAFGHMIPFLELSKSIAQRGHKVTFVSTPRNIQRLPKFPSELASSDLNFLEFHIPRTESLPENAEATADVPLNKVHFLKKAFDDVQIQVAQFLETSRPDWLIYDFACHLLPSAAAKLGISLAFFSSFNGWSAAFFGSPSSAHQRTKPEDYTAPPKWIPFPSRLAFRRHELGRMAEVAQENASGVSDWERFSKTVTGCDAVLIRSCRELESEWLGLVQELLEKPVIPVGLLPQTAQDGETELDKNWQIISDWLDNQARGSVIYVALGTEVSLSEDEVNELATGLELSGLPFFWTLRPNPFQSLELPSGFEERVKGRGLVWRSWAPQLKILSHGSIGGFLTHCGWSSIIEGLQHGKPLVMLPFQADQGLNARILEDKMVGVEVSRSEDGSLRSNWVGESIRLIMTGEKGQIYRDKAAQMKNVFGDKDLQEKHKNGLVEYLEKNQTSPAP</sequence>
<dbReference type="CDD" id="cd03784">
    <property type="entry name" value="GT1_Gtf-like"/>
    <property type="match status" value="1"/>
</dbReference>
<evidence type="ECO:0000256" key="2">
    <source>
        <dbReference type="ARBA" id="ARBA00022676"/>
    </source>
</evidence>
<organism evidence="6 7">
    <name type="scientific">Oldenlandia corymbosa var. corymbosa</name>
    <dbReference type="NCBI Taxonomy" id="529605"/>
    <lineage>
        <taxon>Eukaryota</taxon>
        <taxon>Viridiplantae</taxon>
        <taxon>Streptophyta</taxon>
        <taxon>Embryophyta</taxon>
        <taxon>Tracheophyta</taxon>
        <taxon>Spermatophyta</taxon>
        <taxon>Magnoliopsida</taxon>
        <taxon>eudicotyledons</taxon>
        <taxon>Gunneridae</taxon>
        <taxon>Pentapetalae</taxon>
        <taxon>asterids</taxon>
        <taxon>lamiids</taxon>
        <taxon>Gentianales</taxon>
        <taxon>Rubiaceae</taxon>
        <taxon>Rubioideae</taxon>
        <taxon>Spermacoceae</taxon>
        <taxon>Hedyotis-Oldenlandia complex</taxon>
        <taxon>Oldenlandia</taxon>
    </lineage>
</organism>
<dbReference type="FunFam" id="3.40.50.2000:FF:000088">
    <property type="entry name" value="Glycosyltransferase"/>
    <property type="match status" value="1"/>
</dbReference>
<name>A0AAV1DU28_OLDCO</name>
<keyword evidence="3 4" id="KW-0808">Transferase</keyword>
<comment type="similarity">
    <text evidence="1 4">Belongs to the UDP-glycosyltransferase family.</text>
</comment>
<dbReference type="FunFam" id="3.40.50.2000:FF:000037">
    <property type="entry name" value="Glycosyltransferase"/>
    <property type="match status" value="1"/>
</dbReference>
<dbReference type="Gene3D" id="3.40.50.2000">
    <property type="entry name" value="Glycogen Phosphorylase B"/>
    <property type="match status" value="2"/>
</dbReference>
<accession>A0AAV1DU28</accession>
<dbReference type="EMBL" id="OX459123">
    <property type="protein sequence ID" value="CAI9111428.1"/>
    <property type="molecule type" value="Genomic_DNA"/>
</dbReference>
<proteinExistence type="inferred from homology"/>
<dbReference type="PANTHER" id="PTHR48049">
    <property type="entry name" value="GLYCOSYLTRANSFERASE"/>
    <property type="match status" value="1"/>
</dbReference>
<evidence type="ECO:0000313" key="6">
    <source>
        <dbReference type="EMBL" id="CAI9111428.1"/>
    </source>
</evidence>
<dbReference type="Pfam" id="PF00201">
    <property type="entry name" value="UDPGT"/>
    <property type="match status" value="1"/>
</dbReference>
<dbReference type="PROSITE" id="PS00375">
    <property type="entry name" value="UDPGT"/>
    <property type="match status" value="1"/>
</dbReference>
<dbReference type="PANTHER" id="PTHR48049:SF60">
    <property type="entry name" value="UDP-GLYCOSYLTRANSFERASE 91B1"/>
    <property type="match status" value="1"/>
</dbReference>
<evidence type="ECO:0000256" key="4">
    <source>
        <dbReference type="RuleBase" id="RU003718"/>
    </source>
</evidence>
<gene>
    <name evidence="6" type="ORF">OLC1_LOCUS18830</name>
</gene>
<dbReference type="EC" id="2.4.1.-" evidence="5"/>
<protein>
    <recommendedName>
        <fullName evidence="5">Glycosyltransferase</fullName>
        <ecNumber evidence="5">2.4.1.-</ecNumber>
    </recommendedName>
</protein>
<keyword evidence="2 4" id="KW-0328">Glycosyltransferase</keyword>
<evidence type="ECO:0000313" key="7">
    <source>
        <dbReference type="Proteomes" id="UP001161247"/>
    </source>
</evidence>
<dbReference type="GO" id="GO:0035251">
    <property type="term" value="F:UDP-glucosyltransferase activity"/>
    <property type="evidence" value="ECO:0007669"/>
    <property type="project" value="InterPro"/>
</dbReference>
<reference evidence="6" key="1">
    <citation type="submission" date="2023-03" db="EMBL/GenBank/DDBJ databases">
        <authorList>
            <person name="Julca I."/>
        </authorList>
    </citation>
    <scope>NUCLEOTIDE SEQUENCE</scope>
</reference>
<dbReference type="InterPro" id="IPR002213">
    <property type="entry name" value="UDP_glucos_trans"/>
</dbReference>
<dbReference type="SUPFAM" id="SSF53756">
    <property type="entry name" value="UDP-Glycosyltransferase/glycogen phosphorylase"/>
    <property type="match status" value="1"/>
</dbReference>
<dbReference type="InterPro" id="IPR050481">
    <property type="entry name" value="UDP-glycosyltransf_plant"/>
</dbReference>
<evidence type="ECO:0000256" key="1">
    <source>
        <dbReference type="ARBA" id="ARBA00009995"/>
    </source>
</evidence>
<evidence type="ECO:0000256" key="5">
    <source>
        <dbReference type="RuleBase" id="RU362057"/>
    </source>
</evidence>
<dbReference type="AlphaFoldDB" id="A0AAV1DU28"/>
<evidence type="ECO:0000256" key="3">
    <source>
        <dbReference type="ARBA" id="ARBA00022679"/>
    </source>
</evidence>
<keyword evidence="7" id="KW-1185">Reference proteome</keyword>
<dbReference type="Proteomes" id="UP001161247">
    <property type="component" value="Chromosome 6"/>
</dbReference>
<dbReference type="InterPro" id="IPR035595">
    <property type="entry name" value="UDP_glycos_trans_CS"/>
</dbReference>